<accession>A0AAE1SZ40</accession>
<dbReference type="EMBL" id="JAVYJV010000001">
    <property type="protein sequence ID" value="KAK4380188.1"/>
    <property type="molecule type" value="Genomic_DNA"/>
</dbReference>
<evidence type="ECO:0000313" key="1">
    <source>
        <dbReference type="EMBL" id="KAK4380188.1"/>
    </source>
</evidence>
<proteinExistence type="predicted"/>
<keyword evidence="2" id="KW-1185">Reference proteome</keyword>
<reference evidence="1" key="1">
    <citation type="submission" date="2023-12" db="EMBL/GenBank/DDBJ databases">
        <title>Genome assembly of Anisodus tanguticus.</title>
        <authorList>
            <person name="Wang Y.-J."/>
        </authorList>
    </citation>
    <scope>NUCLEOTIDE SEQUENCE</scope>
    <source>
        <strain evidence="1">KB-2021</strain>
        <tissue evidence="1">Leaf</tissue>
    </source>
</reference>
<sequence>MSDRGVDLRNKPKPSTLGCLRTRQSNSLERSFLEVYESQVGSPVVILGFLCFQVLPKWSVLRGVSCTRIFIIETRKPMKSLYIDLWVVSEDREIKLSMCPLFNVIVKMPKRSLLFGYGFDIDIDPLFVVDNYFKEYKGL</sequence>
<dbReference type="Proteomes" id="UP001291623">
    <property type="component" value="Unassembled WGS sequence"/>
</dbReference>
<evidence type="ECO:0000313" key="2">
    <source>
        <dbReference type="Proteomes" id="UP001291623"/>
    </source>
</evidence>
<comment type="caution">
    <text evidence="1">The sequence shown here is derived from an EMBL/GenBank/DDBJ whole genome shotgun (WGS) entry which is preliminary data.</text>
</comment>
<gene>
    <name evidence="1" type="ORF">RND71_002050</name>
</gene>
<dbReference type="AlphaFoldDB" id="A0AAE1SZ40"/>
<organism evidence="1 2">
    <name type="scientific">Anisodus tanguticus</name>
    <dbReference type="NCBI Taxonomy" id="243964"/>
    <lineage>
        <taxon>Eukaryota</taxon>
        <taxon>Viridiplantae</taxon>
        <taxon>Streptophyta</taxon>
        <taxon>Embryophyta</taxon>
        <taxon>Tracheophyta</taxon>
        <taxon>Spermatophyta</taxon>
        <taxon>Magnoliopsida</taxon>
        <taxon>eudicotyledons</taxon>
        <taxon>Gunneridae</taxon>
        <taxon>Pentapetalae</taxon>
        <taxon>asterids</taxon>
        <taxon>lamiids</taxon>
        <taxon>Solanales</taxon>
        <taxon>Solanaceae</taxon>
        <taxon>Solanoideae</taxon>
        <taxon>Hyoscyameae</taxon>
        <taxon>Anisodus</taxon>
    </lineage>
</organism>
<protein>
    <submittedName>
        <fullName evidence="1">Uncharacterized protein</fullName>
    </submittedName>
</protein>
<name>A0AAE1SZ40_9SOLA</name>